<evidence type="ECO:0000256" key="2">
    <source>
        <dbReference type="SAM" id="MobiDB-lite"/>
    </source>
</evidence>
<sequence>MVRPAAWIKRPFKAKHDNSNLVVLFLHRRQSQQTGIMLEGEELTMSTKGPFAKLRSLNFVGRTPEVDAFVLALDSVQRHDEHRIINWFAPGGYGKSTLRRKLEEYVEKSKAASICALDFEHDRHRSHVEWLLRIRERFGKDKRIDFSTFDFVFARYFALTRPDEDVREAYPRIFANGSSPIVEDLFSWADEGLGVLIGGASTILPGLNLLYKYGSRLKGALADWWRTKSVKEQLEGIDDVEAAELENALPSILAYDIQRSQTKKDRPRIVLFLDAYEVVSGSGRMIARNPYDSWFRNLVELLPGCLVVIFGREPLRWGFYNKLFLDVIDSRRLPEINVTASAELLEHYDVTDPAIRSKIILSCQGIPYALILAGEYYLSLAQTTANPPLELFGNTPDEVVDRFIDHLNENSINEIRLASYPQLLEEQLFQEIYEGFFGGSALPDWNRLSQSSLMSPHVPGFFTMMPVLKAEIQSREKKFNPDIFRKIHEFLSQVSLNKAEAKRKEGDLRYALAYVRSAIYSLPSDLDSGNSAVPLKLELAKIQIGRGNLMSAHRTLEQIADSTTSSTSVCTEKLQKKATGYLGVLNVLKGNLSTAEILLERARNAEEVDLYLRSNMFLSIWQAKIRSLQGCSNEAEVMLRSLCSQAKAKKYWDLYGKAMIALGHSLFERDEYHEAATHFQAALKAADQTERADLDIEAKTGHALCLLKLGQQKNAGYLIVKAMTRAQQGGLRLLRANAMVAYADILVSRDQEEEAVRILQHASKEAQSCGYMITCAQIQKRLKQLHVLPDKPSNERIRTDRLGTDRENPWRRF</sequence>
<name>A0ABZ2BU25_9RHOB</name>
<organism evidence="3 4">
    <name type="scientific">Roseobacter fucihabitans</name>
    <dbReference type="NCBI Taxonomy" id="1537242"/>
    <lineage>
        <taxon>Bacteria</taxon>
        <taxon>Pseudomonadati</taxon>
        <taxon>Pseudomonadota</taxon>
        <taxon>Alphaproteobacteria</taxon>
        <taxon>Rhodobacterales</taxon>
        <taxon>Roseobacteraceae</taxon>
        <taxon>Roseobacter</taxon>
    </lineage>
</organism>
<keyword evidence="4" id="KW-1185">Reference proteome</keyword>
<feature type="region of interest" description="Disordered" evidence="2">
    <location>
        <begin position="793"/>
        <end position="813"/>
    </location>
</feature>
<keyword evidence="1" id="KW-0802">TPR repeat</keyword>
<dbReference type="InterPro" id="IPR011990">
    <property type="entry name" value="TPR-like_helical_dom_sf"/>
</dbReference>
<dbReference type="EMBL" id="CP143423">
    <property type="protein sequence ID" value="WVX49458.1"/>
    <property type="molecule type" value="Genomic_DNA"/>
</dbReference>
<accession>A0ABZ2BU25</accession>
<feature type="repeat" description="TPR" evidence="1">
    <location>
        <begin position="656"/>
        <end position="689"/>
    </location>
</feature>
<evidence type="ECO:0000256" key="1">
    <source>
        <dbReference type="PROSITE-ProRule" id="PRU00339"/>
    </source>
</evidence>
<protein>
    <recommendedName>
        <fullName evidence="5">Orc1-like AAA ATPase domain-containing protein</fullName>
    </recommendedName>
</protein>
<evidence type="ECO:0000313" key="4">
    <source>
        <dbReference type="Proteomes" id="UP001318682"/>
    </source>
</evidence>
<evidence type="ECO:0008006" key="5">
    <source>
        <dbReference type="Google" id="ProtNLM"/>
    </source>
</evidence>
<proteinExistence type="predicted"/>
<dbReference type="SMART" id="SM00028">
    <property type="entry name" value="TPR"/>
    <property type="match status" value="2"/>
</dbReference>
<gene>
    <name evidence="3" type="ORF">ROLI_025530</name>
</gene>
<dbReference type="SUPFAM" id="SSF48452">
    <property type="entry name" value="TPR-like"/>
    <property type="match status" value="1"/>
</dbReference>
<dbReference type="PROSITE" id="PS50005">
    <property type="entry name" value="TPR"/>
    <property type="match status" value="1"/>
</dbReference>
<dbReference type="Proteomes" id="UP001318682">
    <property type="component" value="Chromosome"/>
</dbReference>
<evidence type="ECO:0000313" key="3">
    <source>
        <dbReference type="EMBL" id="WVX49458.1"/>
    </source>
</evidence>
<reference evidence="4" key="1">
    <citation type="submission" date="2024-01" db="EMBL/GenBank/DDBJ databases">
        <title>Roseobacter fucihabitans sp. nov., isolated from the brown alga Fucus spiralis.</title>
        <authorList>
            <person name="Hahnke S."/>
            <person name="Berger M."/>
            <person name="Schlingloff A."/>
            <person name="Athale I."/>
            <person name="Neumann-Schaal M."/>
            <person name="Adenaya A."/>
            <person name="Poehlein A."/>
            <person name="Daniel R."/>
            <person name="Pertersen J."/>
            <person name="Brinkhoff T."/>
        </authorList>
    </citation>
    <scope>NUCLEOTIDE SEQUENCE [LARGE SCALE GENOMIC DNA]</scope>
    <source>
        <strain evidence="4">B14</strain>
    </source>
</reference>
<dbReference type="RefSeq" id="WP_187431750.1">
    <property type="nucleotide sequence ID" value="NZ_CP143423.1"/>
</dbReference>
<dbReference type="Gene3D" id="1.25.40.10">
    <property type="entry name" value="Tetratricopeptide repeat domain"/>
    <property type="match status" value="1"/>
</dbReference>
<dbReference type="InterPro" id="IPR019734">
    <property type="entry name" value="TPR_rpt"/>
</dbReference>